<dbReference type="AlphaFoldDB" id="A0A0F9PPY9"/>
<evidence type="ECO:0000256" key="1">
    <source>
        <dbReference type="ARBA" id="ARBA00023235"/>
    </source>
</evidence>
<dbReference type="NCBIfam" id="TIGR00654">
    <property type="entry name" value="PhzF_family"/>
    <property type="match status" value="1"/>
</dbReference>
<evidence type="ECO:0008006" key="3">
    <source>
        <dbReference type="Google" id="ProtNLM"/>
    </source>
</evidence>
<dbReference type="SUPFAM" id="SSF54506">
    <property type="entry name" value="Diaminopimelate epimerase-like"/>
    <property type="match status" value="1"/>
</dbReference>
<keyword evidence="1" id="KW-0413">Isomerase</keyword>
<organism evidence="2">
    <name type="scientific">marine sediment metagenome</name>
    <dbReference type="NCBI Taxonomy" id="412755"/>
    <lineage>
        <taxon>unclassified sequences</taxon>
        <taxon>metagenomes</taxon>
        <taxon>ecological metagenomes</taxon>
    </lineage>
</organism>
<comment type="caution">
    <text evidence="2">The sequence shown here is derived from an EMBL/GenBank/DDBJ whole genome shotgun (WGS) entry which is preliminary data.</text>
</comment>
<dbReference type="Pfam" id="PF02567">
    <property type="entry name" value="PhzC-PhzF"/>
    <property type="match status" value="1"/>
</dbReference>
<proteinExistence type="predicted"/>
<evidence type="ECO:0000313" key="2">
    <source>
        <dbReference type="EMBL" id="KKN26697.1"/>
    </source>
</evidence>
<dbReference type="GO" id="GO:0016853">
    <property type="term" value="F:isomerase activity"/>
    <property type="evidence" value="ECO:0007669"/>
    <property type="project" value="UniProtKB-KW"/>
</dbReference>
<protein>
    <recommendedName>
        <fullName evidence="3">PhzF family phenazine biosynthesis protein</fullName>
    </recommendedName>
</protein>
<dbReference type="PANTHER" id="PTHR13774:SF39">
    <property type="entry name" value="BIOSYNTHESIS PROTEIN, PUTATIVE-RELATED"/>
    <property type="match status" value="1"/>
</dbReference>
<dbReference type="PANTHER" id="PTHR13774">
    <property type="entry name" value="PHENAZINE BIOSYNTHESIS PROTEIN"/>
    <property type="match status" value="1"/>
</dbReference>
<dbReference type="InterPro" id="IPR003719">
    <property type="entry name" value="Phenazine_PhzF-like"/>
</dbReference>
<sequence length="275" mass="29060">MEPLRLAAFAIDQQGGNPAGVVIADHHPSEAEMRKIAADVGYSETVFARPDGDGWRVRYFSPESEVPFCGHATIALGAALADRFGDGIFQLTLNAVRITVEGKYSGRHLHAALQSPPTKSEPAEATVTGAALDLFGLTANDLDRRIEPMLANAGANHLILTLNSRATLSAMTYQLGLGKDLMKNYGLVTIALVWPASDRLFHVRNAFASGGVLEDPATGAAAAAFAGVLRDIGWPHAGEITLIQGEDMGAKSMITAQIPITLGSSIRISGGVRYL</sequence>
<dbReference type="PIRSF" id="PIRSF016184">
    <property type="entry name" value="PhzC_PhzF"/>
    <property type="match status" value="1"/>
</dbReference>
<accession>A0A0F9PPY9</accession>
<name>A0A0F9PPY9_9ZZZZ</name>
<gene>
    <name evidence="2" type="ORF">LCGC14_0872140</name>
</gene>
<dbReference type="EMBL" id="LAZR01002700">
    <property type="protein sequence ID" value="KKN26697.1"/>
    <property type="molecule type" value="Genomic_DNA"/>
</dbReference>
<dbReference type="GO" id="GO:0005737">
    <property type="term" value="C:cytoplasm"/>
    <property type="evidence" value="ECO:0007669"/>
    <property type="project" value="TreeGrafter"/>
</dbReference>
<dbReference type="Gene3D" id="3.10.310.10">
    <property type="entry name" value="Diaminopimelate Epimerase, Chain A, domain 1"/>
    <property type="match status" value="2"/>
</dbReference>
<reference evidence="2" key="1">
    <citation type="journal article" date="2015" name="Nature">
        <title>Complex archaea that bridge the gap between prokaryotes and eukaryotes.</title>
        <authorList>
            <person name="Spang A."/>
            <person name="Saw J.H."/>
            <person name="Jorgensen S.L."/>
            <person name="Zaremba-Niedzwiedzka K."/>
            <person name="Martijn J."/>
            <person name="Lind A.E."/>
            <person name="van Eijk R."/>
            <person name="Schleper C."/>
            <person name="Guy L."/>
            <person name="Ettema T.J."/>
        </authorList>
    </citation>
    <scope>NUCLEOTIDE SEQUENCE</scope>
</reference>